<accession>A0A3M6UJ07</accession>
<dbReference type="PANTHER" id="PTHR48106:SF13">
    <property type="entry name" value="QUINONE OXIDOREDUCTASE-RELATED"/>
    <property type="match status" value="1"/>
</dbReference>
<dbReference type="InterPro" id="IPR047618">
    <property type="entry name" value="QOR-like"/>
</dbReference>
<name>A0A3M6UJ07_POCDA</name>
<dbReference type="PROSITE" id="PS01162">
    <property type="entry name" value="QOR_ZETA_CRYSTAL"/>
    <property type="match status" value="1"/>
</dbReference>
<keyword evidence="3" id="KW-0560">Oxidoreductase</keyword>
<reference evidence="5 6" key="1">
    <citation type="journal article" date="2018" name="Sci. Rep.">
        <title>Comparative analysis of the Pocillopora damicornis genome highlights role of immune system in coral evolution.</title>
        <authorList>
            <person name="Cunning R."/>
            <person name="Bay R.A."/>
            <person name="Gillette P."/>
            <person name="Baker A.C."/>
            <person name="Traylor-Knowles N."/>
        </authorList>
    </citation>
    <scope>NUCLEOTIDE SEQUENCE [LARGE SCALE GENOMIC DNA]</scope>
    <source>
        <strain evidence="5">RSMAS</strain>
        <tissue evidence="5">Whole animal</tissue>
    </source>
</reference>
<dbReference type="GO" id="GO:0070402">
    <property type="term" value="F:NADPH binding"/>
    <property type="evidence" value="ECO:0007669"/>
    <property type="project" value="TreeGrafter"/>
</dbReference>
<comment type="caution">
    <text evidence="5">The sequence shown here is derived from an EMBL/GenBank/DDBJ whole genome shotgun (WGS) entry which is preliminary data.</text>
</comment>
<evidence type="ECO:0000256" key="2">
    <source>
        <dbReference type="ARBA" id="ARBA00022857"/>
    </source>
</evidence>
<dbReference type="InterPro" id="IPR013149">
    <property type="entry name" value="ADH-like_C"/>
</dbReference>
<dbReference type="GO" id="GO:0005829">
    <property type="term" value="C:cytosol"/>
    <property type="evidence" value="ECO:0007669"/>
    <property type="project" value="TreeGrafter"/>
</dbReference>
<feature type="domain" description="Enoyl reductase (ER)" evidence="4">
    <location>
        <begin position="58"/>
        <end position="369"/>
    </location>
</feature>
<organism evidence="5 6">
    <name type="scientific">Pocillopora damicornis</name>
    <name type="common">Cauliflower coral</name>
    <name type="synonym">Millepora damicornis</name>
    <dbReference type="NCBI Taxonomy" id="46731"/>
    <lineage>
        <taxon>Eukaryota</taxon>
        <taxon>Metazoa</taxon>
        <taxon>Cnidaria</taxon>
        <taxon>Anthozoa</taxon>
        <taxon>Hexacorallia</taxon>
        <taxon>Scleractinia</taxon>
        <taxon>Astrocoeniina</taxon>
        <taxon>Pocilloporidae</taxon>
        <taxon>Pocillopora</taxon>
    </lineage>
</organism>
<dbReference type="InterPro" id="IPR002364">
    <property type="entry name" value="Quin_OxRdtase/zeta-crystal_CS"/>
</dbReference>
<dbReference type="Proteomes" id="UP000275408">
    <property type="component" value="Unassembled WGS sequence"/>
</dbReference>
<dbReference type="SUPFAM" id="SSF51735">
    <property type="entry name" value="NAD(P)-binding Rossmann-fold domains"/>
    <property type="match status" value="1"/>
</dbReference>
<dbReference type="GO" id="GO:0003960">
    <property type="term" value="F:quinone reductase (NADPH) activity"/>
    <property type="evidence" value="ECO:0007669"/>
    <property type="project" value="InterPro"/>
</dbReference>
<dbReference type="InterPro" id="IPR013154">
    <property type="entry name" value="ADH-like_N"/>
</dbReference>
<comment type="similarity">
    <text evidence="1">Belongs to the zinc-containing alcohol dehydrogenase family. Quinone oxidoreductase subfamily.</text>
</comment>
<dbReference type="GO" id="GO:0035925">
    <property type="term" value="F:mRNA 3'-UTR AU-rich region binding"/>
    <property type="evidence" value="ECO:0007669"/>
    <property type="project" value="TreeGrafter"/>
</dbReference>
<dbReference type="Gene3D" id="3.40.50.720">
    <property type="entry name" value="NAD(P)-binding Rossmann-like Domain"/>
    <property type="match status" value="1"/>
</dbReference>
<dbReference type="InterPro" id="IPR020843">
    <property type="entry name" value="ER"/>
</dbReference>
<evidence type="ECO:0000259" key="4">
    <source>
        <dbReference type="SMART" id="SM00829"/>
    </source>
</evidence>
<dbReference type="SMART" id="SM00829">
    <property type="entry name" value="PKS_ER"/>
    <property type="match status" value="1"/>
</dbReference>
<dbReference type="STRING" id="46731.A0A3M6UJ07"/>
<dbReference type="SUPFAM" id="SSF50129">
    <property type="entry name" value="GroES-like"/>
    <property type="match status" value="1"/>
</dbReference>
<dbReference type="InterPro" id="IPR036291">
    <property type="entry name" value="NAD(P)-bd_dom_sf"/>
</dbReference>
<evidence type="ECO:0000256" key="1">
    <source>
        <dbReference type="ARBA" id="ARBA00010371"/>
    </source>
</evidence>
<keyword evidence="2" id="KW-0521">NADP</keyword>
<dbReference type="Pfam" id="PF08240">
    <property type="entry name" value="ADH_N"/>
    <property type="match status" value="1"/>
</dbReference>
<dbReference type="Gene3D" id="3.90.180.10">
    <property type="entry name" value="Medium-chain alcohol dehydrogenases, catalytic domain"/>
    <property type="match status" value="1"/>
</dbReference>
<dbReference type="GO" id="GO:0008270">
    <property type="term" value="F:zinc ion binding"/>
    <property type="evidence" value="ECO:0007669"/>
    <property type="project" value="InterPro"/>
</dbReference>
<evidence type="ECO:0000313" key="5">
    <source>
        <dbReference type="EMBL" id="RMX53549.1"/>
    </source>
</evidence>
<sequence>MSICLAFRRVSVSSLRQVRKTHLSLMASMSTSMKAVVIHEYGNSSKLSYEDVPIPEPGPDERIAMEKFTQPLLLQQVLVKNHFAGLNFIDTYVRQGIMKLVQPGGILGFEGAGTVEKLGSGVQGLSVGDRVAFGFIGSNAYSQYSKVGAKYAVKVPDQLTMEQAASTLWQGFTAHAFACSSYPIKAGDKVLVHAAAGGVGSLITQIAKNTGAFVIGTTSTEAKASKAREAGADEVILYSQKDFVEEVNRITDGKGVTVIYDGVGKTTFLKNFGCLARRGTVVLFGGASGRPEPLDTGVLAKGSFYVTYGVNFHFVEDPAEYSQRATELFTWLTEGKLKFSGGITVVPLSDVKKAHDMLEGRQTTGKVLLQP</sequence>
<dbReference type="PANTHER" id="PTHR48106">
    <property type="entry name" value="QUINONE OXIDOREDUCTASE PIG3-RELATED"/>
    <property type="match status" value="1"/>
</dbReference>
<evidence type="ECO:0000256" key="3">
    <source>
        <dbReference type="ARBA" id="ARBA00023002"/>
    </source>
</evidence>
<dbReference type="InterPro" id="IPR011032">
    <property type="entry name" value="GroES-like_sf"/>
</dbReference>
<keyword evidence="6" id="KW-1185">Reference proteome</keyword>
<dbReference type="Pfam" id="PF00107">
    <property type="entry name" value="ADH_zinc_N"/>
    <property type="match status" value="1"/>
</dbReference>
<dbReference type="AlphaFoldDB" id="A0A3M6UJ07"/>
<dbReference type="OrthoDB" id="3509362at2759"/>
<evidence type="ECO:0000313" key="6">
    <source>
        <dbReference type="Proteomes" id="UP000275408"/>
    </source>
</evidence>
<dbReference type="CDD" id="cd05286">
    <property type="entry name" value="QOR2"/>
    <property type="match status" value="1"/>
</dbReference>
<protein>
    <recommendedName>
        <fullName evidence="4">Enoyl reductase (ER) domain-containing protein</fullName>
    </recommendedName>
</protein>
<dbReference type="EMBL" id="RCHS01001420">
    <property type="protein sequence ID" value="RMX53549.1"/>
    <property type="molecule type" value="Genomic_DNA"/>
</dbReference>
<proteinExistence type="inferred from homology"/>
<gene>
    <name evidence="5" type="ORF">pdam_00004376</name>
</gene>